<comment type="caution">
    <text evidence="2">The sequence shown here is derived from an EMBL/GenBank/DDBJ whole genome shotgun (WGS) entry which is preliminary data.</text>
</comment>
<reference evidence="2 3" key="1">
    <citation type="submission" date="2024-02" db="EMBL/GenBank/DDBJ databases">
        <title>A draft genome for the cacao thread blight pathogen Marasmius crinis-equi.</title>
        <authorList>
            <person name="Cohen S.P."/>
            <person name="Baruah I.K."/>
            <person name="Amoako-Attah I."/>
            <person name="Bukari Y."/>
            <person name="Meinhardt L.W."/>
            <person name="Bailey B.A."/>
        </authorList>
    </citation>
    <scope>NUCLEOTIDE SEQUENCE [LARGE SCALE GENOMIC DNA]</scope>
    <source>
        <strain evidence="2 3">GH-76</strain>
    </source>
</reference>
<keyword evidence="3" id="KW-1185">Reference proteome</keyword>
<protein>
    <submittedName>
        <fullName evidence="2">Uncharacterized protein</fullName>
    </submittedName>
</protein>
<accession>A0ABR3FRB1</accession>
<feature type="region of interest" description="Disordered" evidence="1">
    <location>
        <begin position="92"/>
        <end position="113"/>
    </location>
</feature>
<evidence type="ECO:0000256" key="1">
    <source>
        <dbReference type="SAM" id="MobiDB-lite"/>
    </source>
</evidence>
<gene>
    <name evidence="2" type="ORF">V5O48_004092</name>
</gene>
<evidence type="ECO:0000313" key="3">
    <source>
        <dbReference type="Proteomes" id="UP001465976"/>
    </source>
</evidence>
<organism evidence="2 3">
    <name type="scientific">Marasmius crinis-equi</name>
    <dbReference type="NCBI Taxonomy" id="585013"/>
    <lineage>
        <taxon>Eukaryota</taxon>
        <taxon>Fungi</taxon>
        <taxon>Dikarya</taxon>
        <taxon>Basidiomycota</taxon>
        <taxon>Agaricomycotina</taxon>
        <taxon>Agaricomycetes</taxon>
        <taxon>Agaricomycetidae</taxon>
        <taxon>Agaricales</taxon>
        <taxon>Marasmiineae</taxon>
        <taxon>Marasmiaceae</taxon>
        <taxon>Marasmius</taxon>
    </lineage>
</organism>
<proteinExistence type="predicted"/>
<dbReference type="Proteomes" id="UP001465976">
    <property type="component" value="Unassembled WGS sequence"/>
</dbReference>
<sequence>MTTPTLITRSTLPRTPFSNITNYEYQTTTTRVAIPLKKPESVSTGLQETYEQFDPFNFASESFYCPQIVYDFPCFDDLDNFSIYRKSSAQTQTQAQSHHKRSQPVSFSPNDLNTPLSAVLFGRRGEEERECKWEAPSTPKLKPSLEVGILITPPTPPKLPSPRLPVQKECASTPWLSEDDWNMTDRVGLEDAYGGISDSPRAEDVWWK</sequence>
<dbReference type="EMBL" id="JBAHYK010000131">
    <property type="protein sequence ID" value="KAL0577897.1"/>
    <property type="molecule type" value="Genomic_DNA"/>
</dbReference>
<evidence type="ECO:0000313" key="2">
    <source>
        <dbReference type="EMBL" id="KAL0577897.1"/>
    </source>
</evidence>
<name>A0ABR3FRB1_9AGAR</name>
<feature type="compositionally biased region" description="Polar residues" evidence="1">
    <location>
        <begin position="103"/>
        <end position="113"/>
    </location>
</feature>